<dbReference type="PANTHER" id="PTHR18964">
    <property type="entry name" value="ROK (REPRESSOR, ORF, KINASE) FAMILY"/>
    <property type="match status" value="1"/>
</dbReference>
<dbReference type="Pfam" id="PF00480">
    <property type="entry name" value="ROK"/>
    <property type="match status" value="1"/>
</dbReference>
<dbReference type="GO" id="GO:0047700">
    <property type="term" value="F:beta-glucoside kinase activity"/>
    <property type="evidence" value="ECO:0007669"/>
    <property type="project" value="UniProtKB-EC"/>
</dbReference>
<dbReference type="EMBL" id="JGZQ01000008">
    <property type="protein sequence ID" value="KFI96615.1"/>
    <property type="molecule type" value="Genomic_DNA"/>
</dbReference>
<dbReference type="EC" id="2.7.1.85" evidence="2"/>
<evidence type="ECO:0000313" key="3">
    <source>
        <dbReference type="Proteomes" id="UP000029091"/>
    </source>
</evidence>
<sequence length="324" mass="35716">MGGNAILYQGRIFIKDGLDNDMTAKKRILAFEIGTFFTRYVVFEDGRMGIPGTIATPVDGEEPFYQALAHIVSKQRAPLDGIAISVPGFIDTEKQVAVTAGALSILYGHEIGRKLQGYLDDPIPTWMENDANCAAMAEKLSGNAVKLDDFALITIDSGVGGALFLDGRIRRGKDWRAGELGMMIPNYETGGFHTMQDYLSTIVLAEEYAKEFDVPTGSIVPATLFHRLDEPRVRKIVDRWIDYLAIGIFNIVAVADPECVLLGGGICREQQLLPLVNAALDKIPQWSDFHTVVKRCRHTNNAGLIGAYYAFETEVEGMEKVPIR</sequence>
<dbReference type="Proteomes" id="UP000029091">
    <property type="component" value="Unassembled WGS sequence"/>
</dbReference>
<comment type="caution">
    <text evidence="2">The sequence shown here is derived from an EMBL/GenBank/DDBJ whole genome shotgun (WGS) entry which is preliminary data.</text>
</comment>
<dbReference type="SUPFAM" id="SSF53067">
    <property type="entry name" value="Actin-like ATPase domain"/>
    <property type="match status" value="1"/>
</dbReference>
<dbReference type="AlphaFoldDB" id="A0A087DM65"/>
<dbReference type="InterPro" id="IPR000600">
    <property type="entry name" value="ROK"/>
</dbReference>
<name>A0A087DM65_BIFAD</name>
<gene>
    <name evidence="2" type="ORF">BSTER_0454</name>
</gene>
<dbReference type="PANTHER" id="PTHR18964:SF165">
    <property type="entry name" value="BETA-GLUCOSIDE KINASE"/>
    <property type="match status" value="1"/>
</dbReference>
<reference evidence="2 3" key="1">
    <citation type="submission" date="2014-03" db="EMBL/GenBank/DDBJ databases">
        <title>Genomics of Bifidobacteria.</title>
        <authorList>
            <person name="Ventura M."/>
            <person name="Milani C."/>
            <person name="Lugli G.A."/>
        </authorList>
    </citation>
    <scope>NUCLEOTIDE SEQUENCE [LARGE SCALE GENOMIC DNA]</scope>
    <source>
        <strain evidence="3">JCM 15918</strain>
    </source>
</reference>
<evidence type="ECO:0000256" key="1">
    <source>
        <dbReference type="ARBA" id="ARBA00006479"/>
    </source>
</evidence>
<dbReference type="Gene3D" id="3.30.420.40">
    <property type="match status" value="2"/>
</dbReference>
<dbReference type="InterPro" id="IPR043129">
    <property type="entry name" value="ATPase_NBD"/>
</dbReference>
<keyword evidence="2" id="KW-0808">Transferase</keyword>
<evidence type="ECO:0000313" key="2">
    <source>
        <dbReference type="EMBL" id="KFI96615.1"/>
    </source>
</evidence>
<accession>A0A087DM65</accession>
<comment type="similarity">
    <text evidence="1">Belongs to the ROK (NagC/XylR) family.</text>
</comment>
<protein>
    <submittedName>
        <fullName evidence="2">Transcriptional regulator</fullName>
        <ecNumber evidence="2">2.7.1.85</ecNumber>
    </submittedName>
</protein>
<organism evidence="2 3">
    <name type="scientific">Bifidobacterium adolescentis JCM 15918</name>
    <dbReference type="NCBI Taxonomy" id="1437612"/>
    <lineage>
        <taxon>Bacteria</taxon>
        <taxon>Bacillati</taxon>
        <taxon>Actinomycetota</taxon>
        <taxon>Actinomycetes</taxon>
        <taxon>Bifidobacteriales</taxon>
        <taxon>Bifidobacteriaceae</taxon>
        <taxon>Bifidobacterium</taxon>
    </lineage>
</organism>
<proteinExistence type="inferred from homology"/>